<dbReference type="AlphaFoldDB" id="A0A7C9A615"/>
<dbReference type="EMBL" id="GISG01202109">
    <property type="protein sequence ID" value="MBA4658851.1"/>
    <property type="molecule type" value="Transcribed_RNA"/>
</dbReference>
<reference evidence="1" key="2">
    <citation type="submission" date="2020-07" db="EMBL/GenBank/DDBJ databases">
        <authorList>
            <person name="Vera ALvarez R."/>
            <person name="Arias-Moreno D.M."/>
            <person name="Jimenez-Jacinto V."/>
            <person name="Jimenez-Bremont J.F."/>
            <person name="Swaminathan K."/>
            <person name="Moose S.P."/>
            <person name="Guerrero-Gonzalez M.L."/>
            <person name="Marino-Ramirez L."/>
            <person name="Landsman D."/>
            <person name="Rodriguez-Kessler M."/>
            <person name="Delgado-Sanchez P."/>
        </authorList>
    </citation>
    <scope>NUCLEOTIDE SEQUENCE</scope>
    <source>
        <tissue evidence="1">Cladode</tissue>
    </source>
</reference>
<accession>A0A7C9A615</accession>
<reference evidence="1" key="1">
    <citation type="journal article" date="2013" name="J. Plant Res.">
        <title>Effect of fungi and light on seed germination of three Opuntia species from semiarid lands of central Mexico.</title>
        <authorList>
            <person name="Delgado-Sanchez P."/>
            <person name="Jimenez-Bremont J.F."/>
            <person name="Guerrero-Gonzalez Mde L."/>
            <person name="Flores J."/>
        </authorList>
    </citation>
    <scope>NUCLEOTIDE SEQUENCE</scope>
    <source>
        <tissue evidence="1">Cladode</tissue>
    </source>
</reference>
<protein>
    <submittedName>
        <fullName evidence="1">Uncharacterized protein</fullName>
    </submittedName>
</protein>
<name>A0A7C9A615_OPUST</name>
<organism evidence="1">
    <name type="scientific">Opuntia streptacantha</name>
    <name type="common">Prickly pear cactus</name>
    <name type="synonym">Opuntia cardona</name>
    <dbReference type="NCBI Taxonomy" id="393608"/>
    <lineage>
        <taxon>Eukaryota</taxon>
        <taxon>Viridiplantae</taxon>
        <taxon>Streptophyta</taxon>
        <taxon>Embryophyta</taxon>
        <taxon>Tracheophyta</taxon>
        <taxon>Spermatophyta</taxon>
        <taxon>Magnoliopsida</taxon>
        <taxon>eudicotyledons</taxon>
        <taxon>Gunneridae</taxon>
        <taxon>Pentapetalae</taxon>
        <taxon>Caryophyllales</taxon>
        <taxon>Cactineae</taxon>
        <taxon>Cactaceae</taxon>
        <taxon>Opuntioideae</taxon>
        <taxon>Opuntia</taxon>
    </lineage>
</organism>
<proteinExistence type="predicted"/>
<dbReference type="EMBL" id="GISG01202108">
    <property type="protein sequence ID" value="MBA4658850.1"/>
    <property type="molecule type" value="Transcribed_RNA"/>
</dbReference>
<evidence type="ECO:0000313" key="1">
    <source>
        <dbReference type="EMBL" id="MBA4658850.1"/>
    </source>
</evidence>
<sequence length="107" mass="12671">MKMTNRSEMAKWATQGRVPLSNVYSVLKDDFLSHLQTSDKHKQCSNKIISKVKCASPLEWVPIWGLFVLICFQYPELIYLFSFPISARIIWLPDSFSFLMSLRFWYR</sequence>